<evidence type="ECO:0000256" key="3">
    <source>
        <dbReference type="ARBA" id="ARBA00022842"/>
    </source>
</evidence>
<comment type="similarity">
    <text evidence="1">Belongs to the inositol monophosphatase superfamily.</text>
</comment>
<feature type="binding site" evidence="4">
    <location>
        <position position="93"/>
    </location>
    <ligand>
        <name>Mg(2+)</name>
        <dbReference type="ChEBI" id="CHEBI:18420"/>
        <label>2</label>
    </ligand>
</feature>
<accession>A0A1F6TIN7</accession>
<evidence type="ECO:0000256" key="1">
    <source>
        <dbReference type="ARBA" id="ARBA00009759"/>
    </source>
</evidence>
<evidence type="ECO:0000313" key="5">
    <source>
        <dbReference type="EMBL" id="OGI45017.1"/>
    </source>
</evidence>
<protein>
    <recommendedName>
        <fullName evidence="7">Inositol monophosphatase</fullName>
    </recommendedName>
</protein>
<dbReference type="SUPFAM" id="SSF56655">
    <property type="entry name" value="Carbohydrate phosphatase"/>
    <property type="match status" value="1"/>
</dbReference>
<dbReference type="InterPro" id="IPR000760">
    <property type="entry name" value="Inositol_monophosphatase-like"/>
</dbReference>
<organism evidence="5 6">
    <name type="scientific">Candidatus Muproteobacteria bacterium RBG_16_65_31</name>
    <dbReference type="NCBI Taxonomy" id="1817759"/>
    <lineage>
        <taxon>Bacteria</taxon>
        <taxon>Pseudomonadati</taxon>
        <taxon>Pseudomonadota</taxon>
        <taxon>Candidatus Muproteobacteria</taxon>
    </lineage>
</organism>
<dbReference type="PANTHER" id="PTHR20854">
    <property type="entry name" value="INOSITOL MONOPHOSPHATASE"/>
    <property type="match status" value="1"/>
</dbReference>
<dbReference type="Proteomes" id="UP000179344">
    <property type="component" value="Unassembled WGS sequence"/>
</dbReference>
<dbReference type="GO" id="GO:0008934">
    <property type="term" value="F:inositol monophosphate 1-phosphatase activity"/>
    <property type="evidence" value="ECO:0007669"/>
    <property type="project" value="TreeGrafter"/>
</dbReference>
<dbReference type="PROSITE" id="PS00630">
    <property type="entry name" value="IMP_2"/>
    <property type="match status" value="1"/>
</dbReference>
<name>A0A1F6TIN7_9PROT</name>
<feature type="binding site" evidence="4">
    <location>
        <position position="77"/>
    </location>
    <ligand>
        <name>Mg(2+)</name>
        <dbReference type="ChEBI" id="CHEBI:18420"/>
        <label>1</label>
        <note>catalytic</note>
    </ligand>
</feature>
<gene>
    <name evidence="5" type="ORF">A2V92_03135</name>
</gene>
<evidence type="ECO:0000256" key="2">
    <source>
        <dbReference type="ARBA" id="ARBA00022723"/>
    </source>
</evidence>
<dbReference type="GO" id="GO:0046872">
    <property type="term" value="F:metal ion binding"/>
    <property type="evidence" value="ECO:0007669"/>
    <property type="project" value="UniProtKB-KW"/>
</dbReference>
<comment type="caution">
    <text evidence="5">The sequence shown here is derived from an EMBL/GenBank/DDBJ whole genome shotgun (WGS) entry which is preliminary data.</text>
</comment>
<dbReference type="AlphaFoldDB" id="A0A1F6TIN7"/>
<dbReference type="EMBL" id="MFST01000026">
    <property type="protein sequence ID" value="OGI45017.1"/>
    <property type="molecule type" value="Genomic_DNA"/>
</dbReference>
<evidence type="ECO:0000313" key="6">
    <source>
        <dbReference type="Proteomes" id="UP000179344"/>
    </source>
</evidence>
<dbReference type="Gene3D" id="3.30.540.10">
    <property type="entry name" value="Fructose-1,6-Bisphosphatase, subunit A, domain 1"/>
    <property type="match status" value="1"/>
</dbReference>
<feature type="binding site" evidence="4">
    <location>
        <position position="222"/>
    </location>
    <ligand>
        <name>Mg(2+)</name>
        <dbReference type="ChEBI" id="CHEBI:18420"/>
        <label>1</label>
        <note>catalytic</note>
    </ligand>
</feature>
<dbReference type="InterPro" id="IPR020550">
    <property type="entry name" value="Inositol_monophosphatase_CS"/>
</dbReference>
<sequence length="279" mass="30410">MTDIRRELSATEVQNFKSRALELAAEARRIIKTALASGFDVKRKPDGSFVTSVDLRVEERLRELIRTRFPAHGVIGEERPPSNPGADFQWIIDPVDGTEDLVHRVPVFGTIIGLHYHGQPIVGVIDIPMLDICVSGAFGLGAFQNNERILLGDLPSALPGEGARIMLGARANFTRYGDDGRLFDAVTRAYPNHRIYRSCYAHACAVTGAADATVDYGNRIWDLAASRILVEEAGGKYVVIQDADIPGTGRVYGAVFGKPALVDRLAALLRRLKAGETAE</sequence>
<feature type="binding site" evidence="4">
    <location>
        <position position="96"/>
    </location>
    <ligand>
        <name>Mg(2+)</name>
        <dbReference type="ChEBI" id="CHEBI:18420"/>
        <label>1</label>
        <note>catalytic</note>
    </ligand>
</feature>
<dbReference type="PANTHER" id="PTHR20854:SF4">
    <property type="entry name" value="INOSITOL-1-MONOPHOSPHATASE-RELATED"/>
    <property type="match status" value="1"/>
</dbReference>
<evidence type="ECO:0008006" key="7">
    <source>
        <dbReference type="Google" id="ProtNLM"/>
    </source>
</evidence>
<keyword evidence="3 4" id="KW-0460">Magnesium</keyword>
<dbReference type="GO" id="GO:0046854">
    <property type="term" value="P:phosphatidylinositol phosphate biosynthetic process"/>
    <property type="evidence" value="ECO:0007669"/>
    <property type="project" value="InterPro"/>
</dbReference>
<evidence type="ECO:0000256" key="4">
    <source>
        <dbReference type="PIRSR" id="PIRSR600760-2"/>
    </source>
</evidence>
<dbReference type="Gene3D" id="3.40.190.80">
    <property type="match status" value="1"/>
</dbReference>
<dbReference type="PRINTS" id="PR00377">
    <property type="entry name" value="IMPHPHTASES"/>
</dbReference>
<dbReference type="GO" id="GO:0006020">
    <property type="term" value="P:inositol metabolic process"/>
    <property type="evidence" value="ECO:0007669"/>
    <property type="project" value="TreeGrafter"/>
</dbReference>
<dbReference type="GO" id="GO:0007165">
    <property type="term" value="P:signal transduction"/>
    <property type="evidence" value="ECO:0007669"/>
    <property type="project" value="TreeGrafter"/>
</dbReference>
<keyword evidence="2 4" id="KW-0479">Metal-binding</keyword>
<comment type="cofactor">
    <cofactor evidence="4">
        <name>Mg(2+)</name>
        <dbReference type="ChEBI" id="CHEBI:18420"/>
    </cofactor>
</comment>
<proteinExistence type="inferred from homology"/>
<dbReference type="Pfam" id="PF00459">
    <property type="entry name" value="Inositol_P"/>
    <property type="match status" value="1"/>
</dbReference>
<reference evidence="5 6" key="1">
    <citation type="journal article" date="2016" name="Nat. Commun.">
        <title>Thousands of microbial genomes shed light on interconnected biogeochemical processes in an aquifer system.</title>
        <authorList>
            <person name="Anantharaman K."/>
            <person name="Brown C.T."/>
            <person name="Hug L.A."/>
            <person name="Sharon I."/>
            <person name="Castelle C.J."/>
            <person name="Probst A.J."/>
            <person name="Thomas B.C."/>
            <person name="Singh A."/>
            <person name="Wilkins M.J."/>
            <person name="Karaoz U."/>
            <person name="Brodie E.L."/>
            <person name="Williams K.H."/>
            <person name="Hubbard S.S."/>
            <person name="Banfield J.F."/>
        </authorList>
    </citation>
    <scope>NUCLEOTIDE SEQUENCE [LARGE SCALE GENOMIC DNA]</scope>
</reference>